<dbReference type="AlphaFoldDB" id="A0A4Y9YD09"/>
<dbReference type="EMBL" id="SEKV01000254">
    <property type="protein sequence ID" value="TFY60424.1"/>
    <property type="molecule type" value="Genomic_DNA"/>
</dbReference>
<name>A0A4Y9YD09_9APHY</name>
<gene>
    <name evidence="1" type="ORF">EVJ58_g5156</name>
</gene>
<sequence length="268" mass="30538">MESSREKVPSCMRPLPSVTDHCFHLTLTTDVGEVFSDSLHDLIKHAEAEACNHRYPARLASTREKSVLHHEVRATTLEGLDADEDPVDEIQIDEEQDGDENGMLEMFSMLQAFQSVKELDAVGGVPHEEERAIHGRPSDRRHAQFLHVDRTMLCRSDQCKTRLAELKAQEVSQEKHLKDLSALRKNQENTVRDLLKTYPVMIEDLSHRRAAQINESSELLEGNAQERQESRKRLIHLAKARADEILERQKLATDATALIKHYKALLLA</sequence>
<evidence type="ECO:0000313" key="2">
    <source>
        <dbReference type="Proteomes" id="UP000298390"/>
    </source>
</evidence>
<proteinExistence type="predicted"/>
<comment type="caution">
    <text evidence="1">The sequence shown here is derived from an EMBL/GenBank/DDBJ whole genome shotgun (WGS) entry which is preliminary data.</text>
</comment>
<organism evidence="1 2">
    <name type="scientific">Rhodofomes roseus</name>
    <dbReference type="NCBI Taxonomy" id="34475"/>
    <lineage>
        <taxon>Eukaryota</taxon>
        <taxon>Fungi</taxon>
        <taxon>Dikarya</taxon>
        <taxon>Basidiomycota</taxon>
        <taxon>Agaricomycotina</taxon>
        <taxon>Agaricomycetes</taxon>
        <taxon>Polyporales</taxon>
        <taxon>Rhodofomes</taxon>
    </lineage>
</organism>
<reference evidence="1 2" key="1">
    <citation type="submission" date="2019-01" db="EMBL/GenBank/DDBJ databases">
        <title>Genome sequencing of the rare red list fungi Fomitopsis rosea.</title>
        <authorList>
            <person name="Buettner E."/>
            <person name="Kellner H."/>
        </authorList>
    </citation>
    <scope>NUCLEOTIDE SEQUENCE [LARGE SCALE GENOMIC DNA]</scope>
    <source>
        <strain evidence="1 2">DSM 105464</strain>
    </source>
</reference>
<evidence type="ECO:0000313" key="1">
    <source>
        <dbReference type="EMBL" id="TFY60424.1"/>
    </source>
</evidence>
<dbReference type="Proteomes" id="UP000298390">
    <property type="component" value="Unassembled WGS sequence"/>
</dbReference>
<protein>
    <submittedName>
        <fullName evidence="1">Uncharacterized protein</fullName>
    </submittedName>
</protein>
<accession>A0A4Y9YD09</accession>